<dbReference type="EMBL" id="GBRH01161725">
    <property type="protein sequence ID" value="JAE36171.1"/>
    <property type="molecule type" value="Transcribed_RNA"/>
</dbReference>
<name>A0A0A9HMS4_ARUDO</name>
<evidence type="ECO:0000313" key="1">
    <source>
        <dbReference type="EMBL" id="JAE36171.1"/>
    </source>
</evidence>
<reference evidence="1" key="1">
    <citation type="submission" date="2014-09" db="EMBL/GenBank/DDBJ databases">
        <authorList>
            <person name="Magalhaes I.L.F."/>
            <person name="Oliveira U."/>
            <person name="Santos F.R."/>
            <person name="Vidigal T.H.D.A."/>
            <person name="Brescovit A.D."/>
            <person name="Santos A.J."/>
        </authorList>
    </citation>
    <scope>NUCLEOTIDE SEQUENCE</scope>
    <source>
        <tissue evidence="1">Shoot tissue taken approximately 20 cm above the soil surface</tissue>
    </source>
</reference>
<dbReference type="AlphaFoldDB" id="A0A0A9HMS4"/>
<organism evidence="1">
    <name type="scientific">Arundo donax</name>
    <name type="common">Giant reed</name>
    <name type="synonym">Donax arundinaceus</name>
    <dbReference type="NCBI Taxonomy" id="35708"/>
    <lineage>
        <taxon>Eukaryota</taxon>
        <taxon>Viridiplantae</taxon>
        <taxon>Streptophyta</taxon>
        <taxon>Embryophyta</taxon>
        <taxon>Tracheophyta</taxon>
        <taxon>Spermatophyta</taxon>
        <taxon>Magnoliopsida</taxon>
        <taxon>Liliopsida</taxon>
        <taxon>Poales</taxon>
        <taxon>Poaceae</taxon>
        <taxon>PACMAD clade</taxon>
        <taxon>Arundinoideae</taxon>
        <taxon>Arundineae</taxon>
        <taxon>Arundo</taxon>
    </lineage>
</organism>
<proteinExistence type="predicted"/>
<sequence>MDKKMTGIFILQPLTSDENSSVCIQARGACLYYGWINI</sequence>
<accession>A0A0A9HMS4</accession>
<reference evidence="1" key="2">
    <citation type="journal article" date="2015" name="Data Brief">
        <title>Shoot transcriptome of the giant reed, Arundo donax.</title>
        <authorList>
            <person name="Barrero R.A."/>
            <person name="Guerrero F.D."/>
            <person name="Moolhuijzen P."/>
            <person name="Goolsby J.A."/>
            <person name="Tidwell J."/>
            <person name="Bellgard S.E."/>
            <person name="Bellgard M.I."/>
        </authorList>
    </citation>
    <scope>NUCLEOTIDE SEQUENCE</scope>
    <source>
        <tissue evidence="1">Shoot tissue taken approximately 20 cm above the soil surface</tissue>
    </source>
</reference>
<protein>
    <submittedName>
        <fullName evidence="1">Uncharacterized protein</fullName>
    </submittedName>
</protein>